<dbReference type="GO" id="GO:0032885">
    <property type="term" value="P:regulation of polysaccharide biosynthetic process"/>
    <property type="evidence" value="ECO:0007669"/>
    <property type="project" value="TreeGrafter"/>
</dbReference>
<evidence type="ECO:0000256" key="3">
    <source>
        <dbReference type="ARBA" id="ARBA00022729"/>
    </source>
</evidence>
<feature type="domain" description="MucB/RseB N-terminal" evidence="5">
    <location>
        <begin position="1"/>
        <end position="164"/>
    </location>
</feature>
<evidence type="ECO:0000259" key="5">
    <source>
        <dbReference type="Pfam" id="PF03888"/>
    </source>
</evidence>
<dbReference type="Pfam" id="PF03888">
    <property type="entry name" value="MucB_RseB"/>
    <property type="match status" value="1"/>
</dbReference>
<evidence type="ECO:0000259" key="6">
    <source>
        <dbReference type="Pfam" id="PF17188"/>
    </source>
</evidence>
<comment type="subcellular location">
    <subcellularLocation>
        <location evidence="1">Periplasm</location>
    </subcellularLocation>
</comment>
<dbReference type="Pfam" id="PF17188">
    <property type="entry name" value="MucB_RseB_C"/>
    <property type="match status" value="1"/>
</dbReference>
<dbReference type="GO" id="GO:0045152">
    <property type="term" value="F:antisigma factor binding"/>
    <property type="evidence" value="ECO:0007669"/>
    <property type="project" value="TreeGrafter"/>
</dbReference>
<keyword evidence="8" id="KW-1185">Reference proteome</keyword>
<comment type="similarity">
    <text evidence="2">Belongs to the RseB family.</text>
</comment>
<name>A0A975MRN7_9GAMM</name>
<accession>A0A975MRN7</accession>
<dbReference type="InterPro" id="IPR005588">
    <property type="entry name" value="MucB_RseB"/>
</dbReference>
<evidence type="ECO:0000256" key="1">
    <source>
        <dbReference type="ARBA" id="ARBA00004418"/>
    </source>
</evidence>
<keyword evidence="3" id="KW-0732">Signal</keyword>
<feature type="domain" description="MucB/RseB C-terminal" evidence="6">
    <location>
        <begin position="190"/>
        <end position="281"/>
    </location>
</feature>
<dbReference type="InterPro" id="IPR033436">
    <property type="entry name" value="MucB/RseB_C"/>
</dbReference>
<dbReference type="Gene3D" id="3.30.200.100">
    <property type="entry name" value="MucB/RseB, C-terminal domain"/>
    <property type="match status" value="1"/>
</dbReference>
<dbReference type="GO" id="GO:0030288">
    <property type="term" value="C:outer membrane-bounded periplasmic space"/>
    <property type="evidence" value="ECO:0007669"/>
    <property type="project" value="TreeGrafter"/>
</dbReference>
<keyword evidence="4" id="KW-0574">Periplasm</keyword>
<dbReference type="InterPro" id="IPR033434">
    <property type="entry name" value="MucB/RseB_N"/>
</dbReference>
<dbReference type="CDD" id="cd16327">
    <property type="entry name" value="RseB"/>
    <property type="match status" value="1"/>
</dbReference>
<dbReference type="Proteomes" id="UP000676649">
    <property type="component" value="Chromosome"/>
</dbReference>
<reference evidence="7" key="1">
    <citation type="submission" date="2021-04" db="EMBL/GenBank/DDBJ databases">
        <title>Draft genome sequence data of methanotrophic Methylovulum sp. strain S1L and Methylomonas sp. strain S2AM isolated from boreal lake water columns.</title>
        <authorList>
            <person name="Rissanen A.J."/>
            <person name="Mangayil R."/>
            <person name="Svenning M.M."/>
            <person name="Khanongnuch R."/>
        </authorList>
    </citation>
    <scope>NUCLEOTIDE SEQUENCE</scope>
    <source>
        <strain evidence="7">S2AM</strain>
    </source>
</reference>
<gene>
    <name evidence="7" type="ORF">KEF85_06380</name>
</gene>
<dbReference type="InterPro" id="IPR038484">
    <property type="entry name" value="MucB/RseB_C_sf"/>
</dbReference>
<dbReference type="Gene3D" id="2.50.20.10">
    <property type="entry name" value="Lipoprotein localisation LolA/LolB/LppX"/>
    <property type="match status" value="1"/>
</dbReference>
<organism evidence="7 8">
    <name type="scientific">Methylomonas paludis</name>
    <dbReference type="NCBI Taxonomy" id="1173101"/>
    <lineage>
        <taxon>Bacteria</taxon>
        <taxon>Pseudomonadati</taxon>
        <taxon>Pseudomonadota</taxon>
        <taxon>Gammaproteobacteria</taxon>
        <taxon>Methylococcales</taxon>
        <taxon>Methylococcaceae</taxon>
        <taxon>Methylomonas</taxon>
    </lineage>
</organism>
<dbReference type="AlphaFoldDB" id="A0A975MRN7"/>
<dbReference type="PANTHER" id="PTHR38782">
    <property type="match status" value="1"/>
</dbReference>
<protein>
    <submittedName>
        <fullName evidence="7">MucB/RseB C-terminal domain-containing protein</fullName>
    </submittedName>
</protein>
<evidence type="ECO:0000313" key="8">
    <source>
        <dbReference type="Proteomes" id="UP000676649"/>
    </source>
</evidence>
<evidence type="ECO:0000256" key="2">
    <source>
        <dbReference type="ARBA" id="ARBA00008150"/>
    </source>
</evidence>
<dbReference type="EMBL" id="CP073754">
    <property type="protein sequence ID" value="QWF72509.1"/>
    <property type="molecule type" value="Genomic_DNA"/>
</dbReference>
<evidence type="ECO:0000256" key="4">
    <source>
        <dbReference type="ARBA" id="ARBA00022764"/>
    </source>
</evidence>
<proteinExistence type="inferred from homology"/>
<sequence length="284" mass="31705">MIHAMKTLNYQGTVVFVKNGQLDTMVYRHSIVNGVEQERLSSLNSPLREVTRKSSEVSCFFKETSQKIINHHPIDSSFIINLPSDSADLDKLYTLSNVGQESIAMLPAQIVEIKPVDQLRYARKIWIETQHYLPLKTEVYNPDGEILEQVVFTDLKFSNGTEVDAAESQDNANVHIKHIHASQAEPLENAPFILKNWPAGFKTVFFIRNSLQASQKAVDHLLISDGFSTVSVYLEPKTEQGVQGLHSLGMVNSYSKVIADSQITVLGEVPAQTVETIAQGIVLR</sequence>
<dbReference type="PIRSF" id="PIRSF005427">
    <property type="entry name" value="RseB"/>
    <property type="match status" value="1"/>
</dbReference>
<evidence type="ECO:0000313" key="7">
    <source>
        <dbReference type="EMBL" id="QWF72509.1"/>
    </source>
</evidence>
<dbReference type="KEGG" id="mpad:KEF85_06380"/>
<dbReference type="PANTHER" id="PTHR38782:SF1">
    <property type="entry name" value="SIGMA-E FACTOR REGULATORY PROTEIN RSEB"/>
    <property type="match status" value="1"/>
</dbReference>